<dbReference type="PANTHER" id="PTHR46807">
    <property type="entry name" value="TRANSCRIPTION FACTOR PIF3"/>
    <property type="match status" value="1"/>
</dbReference>
<proteinExistence type="predicted"/>
<dbReference type="GO" id="GO:0003700">
    <property type="term" value="F:DNA-binding transcription factor activity"/>
    <property type="evidence" value="ECO:0007669"/>
    <property type="project" value="InterPro"/>
</dbReference>
<evidence type="ECO:0000256" key="4">
    <source>
        <dbReference type="ARBA" id="ARBA00023242"/>
    </source>
</evidence>
<dbReference type="InterPro" id="IPR011598">
    <property type="entry name" value="bHLH_dom"/>
</dbReference>
<keyword evidence="2" id="KW-0805">Transcription regulation</keyword>
<dbReference type="InterPro" id="IPR044273">
    <property type="entry name" value="PIF3-like"/>
</dbReference>
<dbReference type="Pfam" id="PF00010">
    <property type="entry name" value="HLH"/>
    <property type="match status" value="1"/>
</dbReference>
<comment type="subcellular location">
    <subcellularLocation>
        <location evidence="1">Nucleus</location>
    </subcellularLocation>
</comment>
<accession>A0A2P2KDX7</accession>
<dbReference type="SMART" id="SM00353">
    <property type="entry name" value="HLH"/>
    <property type="match status" value="1"/>
</dbReference>
<dbReference type="GO" id="GO:0005634">
    <property type="term" value="C:nucleus"/>
    <property type="evidence" value="ECO:0007669"/>
    <property type="project" value="UniProtKB-SubCell"/>
</dbReference>
<dbReference type="PANTHER" id="PTHR46807:SF1">
    <property type="entry name" value="TRANSCRIPTION FACTOR PIF3"/>
    <property type="match status" value="1"/>
</dbReference>
<evidence type="ECO:0000256" key="1">
    <source>
        <dbReference type="ARBA" id="ARBA00004123"/>
    </source>
</evidence>
<dbReference type="EMBL" id="GGEC01023423">
    <property type="protein sequence ID" value="MBX03907.1"/>
    <property type="molecule type" value="Transcribed_RNA"/>
</dbReference>
<feature type="compositionally biased region" description="Basic and acidic residues" evidence="5">
    <location>
        <begin position="459"/>
        <end position="473"/>
    </location>
</feature>
<dbReference type="InterPro" id="IPR047265">
    <property type="entry name" value="PIF1-like_bHLH"/>
</dbReference>
<name>A0A2P2KDX7_RHIMU</name>
<keyword evidence="4" id="KW-0539">Nucleus</keyword>
<dbReference type="SUPFAM" id="SSF47459">
    <property type="entry name" value="HLH, helix-loop-helix DNA-binding domain"/>
    <property type="match status" value="1"/>
</dbReference>
<feature type="domain" description="BHLH" evidence="6">
    <location>
        <begin position="459"/>
        <end position="508"/>
    </location>
</feature>
<organism evidence="7">
    <name type="scientific">Rhizophora mucronata</name>
    <name type="common">Asiatic mangrove</name>
    <dbReference type="NCBI Taxonomy" id="61149"/>
    <lineage>
        <taxon>Eukaryota</taxon>
        <taxon>Viridiplantae</taxon>
        <taxon>Streptophyta</taxon>
        <taxon>Embryophyta</taxon>
        <taxon>Tracheophyta</taxon>
        <taxon>Spermatophyta</taxon>
        <taxon>Magnoliopsida</taxon>
        <taxon>eudicotyledons</taxon>
        <taxon>Gunneridae</taxon>
        <taxon>Pentapetalae</taxon>
        <taxon>rosids</taxon>
        <taxon>fabids</taxon>
        <taxon>Malpighiales</taxon>
        <taxon>Rhizophoraceae</taxon>
        <taxon>Rhizophora</taxon>
    </lineage>
</organism>
<evidence type="ECO:0000256" key="5">
    <source>
        <dbReference type="SAM" id="MobiDB-lite"/>
    </source>
</evidence>
<feature type="region of interest" description="Disordered" evidence="5">
    <location>
        <begin position="404"/>
        <end position="473"/>
    </location>
</feature>
<feature type="compositionally biased region" description="Polar residues" evidence="5">
    <location>
        <begin position="674"/>
        <end position="702"/>
    </location>
</feature>
<keyword evidence="3" id="KW-0804">Transcription</keyword>
<dbReference type="AlphaFoldDB" id="A0A2P2KDX7"/>
<dbReference type="FunFam" id="4.10.280.10:FF:000004">
    <property type="entry name" value="Basic helix-loop-helix transcription factor"/>
    <property type="match status" value="1"/>
</dbReference>
<feature type="compositionally biased region" description="Acidic residues" evidence="5">
    <location>
        <begin position="427"/>
        <end position="440"/>
    </location>
</feature>
<dbReference type="PROSITE" id="PS50888">
    <property type="entry name" value="BHLH"/>
    <property type="match status" value="1"/>
</dbReference>
<dbReference type="GO" id="GO:0046983">
    <property type="term" value="F:protein dimerization activity"/>
    <property type="evidence" value="ECO:0007669"/>
    <property type="project" value="InterPro"/>
</dbReference>
<reference evidence="7" key="1">
    <citation type="submission" date="2018-02" db="EMBL/GenBank/DDBJ databases">
        <title>Rhizophora mucronata_Transcriptome.</title>
        <authorList>
            <person name="Meera S.P."/>
            <person name="Sreeshan A."/>
            <person name="Augustine A."/>
        </authorList>
    </citation>
    <scope>NUCLEOTIDE SEQUENCE</scope>
    <source>
        <tissue evidence="7">Leaf</tissue>
    </source>
</reference>
<dbReference type="GO" id="GO:0010017">
    <property type="term" value="P:red or far-red light signaling pathway"/>
    <property type="evidence" value="ECO:0007669"/>
    <property type="project" value="UniProtKB-ARBA"/>
</dbReference>
<evidence type="ECO:0000259" key="6">
    <source>
        <dbReference type="PROSITE" id="PS50888"/>
    </source>
</evidence>
<evidence type="ECO:0000256" key="2">
    <source>
        <dbReference type="ARBA" id="ARBA00023015"/>
    </source>
</evidence>
<dbReference type="Gene3D" id="4.10.280.10">
    <property type="entry name" value="Helix-loop-helix DNA-binding domain"/>
    <property type="match status" value="1"/>
</dbReference>
<protein>
    <submittedName>
        <fullName evidence="7">Phytochrome-interacting factor 3 family protein</fullName>
    </submittedName>
</protein>
<evidence type="ECO:0000313" key="7">
    <source>
        <dbReference type="EMBL" id="MBX03907.1"/>
    </source>
</evidence>
<dbReference type="InterPro" id="IPR036638">
    <property type="entry name" value="HLH_DNA-bd_sf"/>
</dbReference>
<dbReference type="CDD" id="cd11445">
    <property type="entry name" value="bHLH_AtPIF_like"/>
    <property type="match status" value="1"/>
</dbReference>
<evidence type="ECO:0000256" key="3">
    <source>
        <dbReference type="ARBA" id="ARBA00023163"/>
    </source>
</evidence>
<feature type="region of interest" description="Disordered" evidence="5">
    <location>
        <begin position="674"/>
        <end position="729"/>
    </location>
</feature>
<sequence>MPLSELLLHRMAKGKLESSQEKNPTCSTDLSFVPESDFVELVWENGQIQSTRARKTQTCNNLLSQNLRITDKDTGIGTKTKMAEFGSEEPLLDEIPMSVPSVEMDLNQDDDMVPWLNCQIDESLQHGYSSDFLRELSGVTEHSSQNNFASFDGRGGGNGTVGDSYTVSVHNGLNSEQGNAPTVSSADRTSFSLLYPPLSQHQTSFPFSRSRVLADKDAGIGNVTHNAASGDSVQVPTSLHDFPNIKMLREVTAPSTTNSNLLNFSHFSRPAALVKANLQNIGLRADLGRSNIDRMGTKDKGLIASGSNPEVTPIDSFSGSLRERSSHCCPIVMSSKVGAKPLDVKSADDLIPIELPDAVGQEDDSNSDKNHCQNFSVGATKEMLDVENNEKTMEPVVASSLVCSGNGIGRGSDDPTQSLKRKHQDTEDSEGPSEDLEEESVAAKKPNPTQGGKGSKRSRAAEVHNLSERRRRDRINEKMRALQELIPNCNKVDKASMLDEAIEYLKTLQLQVQIMSMGAGLYMPPMMLTTGVPHMHAAHIAQFSPPMGFGMGIGMGMGFGMNIPSMNGGSPGCSMVQMPSMHGLHLPHPPMSGPSTLHGMGGSNLQMFGLSGQGLQMPFPRAPLMPMSGGPSINTTMGLNVSGVVSPVNNLDMAPSLRSKDLIQNMKFPVTHNNAANSSMNQTSSQVTNECFEQSGSVQKGQASEAAADGALKSIDGNDNTPGSEADCD</sequence>